<dbReference type="InterPro" id="IPR009094">
    <property type="entry name" value="DiS-bond_isomerase_DsbC/G_N_sf"/>
</dbReference>
<proteinExistence type="inferred from homology"/>
<evidence type="ECO:0000259" key="2">
    <source>
        <dbReference type="Pfam" id="PF13098"/>
    </source>
</evidence>
<evidence type="ECO:0000313" key="4">
    <source>
        <dbReference type="Proteomes" id="UP000233553"/>
    </source>
</evidence>
<name>A0A2N0WHF1_9GAMM</name>
<dbReference type="RefSeq" id="WP_101236034.1">
    <property type="nucleotide sequence ID" value="NZ_PISJ01000010.1"/>
</dbReference>
<feature type="chain" id="PRO_5014491983" description="Thiol:disulfide interchange protein" evidence="1">
    <location>
        <begin position="23"/>
        <end position="248"/>
    </location>
</feature>
<dbReference type="GO" id="GO:0042597">
    <property type="term" value="C:periplasmic space"/>
    <property type="evidence" value="ECO:0007669"/>
    <property type="project" value="UniProtKB-SubCell"/>
</dbReference>
<dbReference type="Proteomes" id="UP000233553">
    <property type="component" value="Unassembled WGS sequence"/>
</dbReference>
<dbReference type="InterPro" id="IPR012336">
    <property type="entry name" value="Thioredoxin-like_fold"/>
</dbReference>
<dbReference type="EMBL" id="PISJ01000010">
    <property type="protein sequence ID" value="PKF34852.1"/>
    <property type="molecule type" value="Genomic_DNA"/>
</dbReference>
<dbReference type="Gene3D" id="3.40.30.10">
    <property type="entry name" value="Glutaredoxin"/>
    <property type="match status" value="1"/>
</dbReference>
<dbReference type="CDD" id="cd03020">
    <property type="entry name" value="DsbA_DsbC_DsbG"/>
    <property type="match status" value="1"/>
</dbReference>
<comment type="subcellular location">
    <subcellularLocation>
        <location evidence="1">Periplasm</location>
    </subcellularLocation>
</comment>
<accession>A0A2N0WHF1</accession>
<dbReference type="SUPFAM" id="SSF52833">
    <property type="entry name" value="Thioredoxin-like"/>
    <property type="match status" value="1"/>
</dbReference>
<evidence type="ECO:0000256" key="1">
    <source>
        <dbReference type="RuleBase" id="RU364038"/>
    </source>
</evidence>
<feature type="signal peptide" evidence="1">
    <location>
        <begin position="1"/>
        <end position="22"/>
    </location>
</feature>
<organism evidence="3 4">
    <name type="scientific">Acinetobacter proteolyticus</name>
    <dbReference type="NCBI Taxonomy" id="1776741"/>
    <lineage>
        <taxon>Bacteria</taxon>
        <taxon>Pseudomonadati</taxon>
        <taxon>Pseudomonadota</taxon>
        <taxon>Gammaproteobacteria</taxon>
        <taxon>Moraxellales</taxon>
        <taxon>Moraxellaceae</taxon>
        <taxon>Acinetobacter</taxon>
    </lineage>
</organism>
<dbReference type="Gene3D" id="3.10.450.70">
    <property type="entry name" value="Disulphide bond isomerase, DsbC/G, N-terminal"/>
    <property type="match status" value="1"/>
</dbReference>
<sequence length="248" mass="27595">MNPYLKLFAVTAFAMSSTSLIAAVPSIKQKLEKDGFSFVKQIEAPAQMTGWAGHMQQNPMTVFISNDNKYYIVGDLHNAKGDNLTVDALNKHVKQSVLDDVWKSLEKSAWIQDGNIKAPRIIYVFSDPNCPYCHAFWEKARPYVKAGKVQLRHIQVGVIRSESRGQAATLLAASNPPQVFEAFNAAKGKQKLKELKPIPTHLAEKLEANEEMMNKYGFFATPALVWKNAQGGLETAQGLPKDLKSVFE</sequence>
<dbReference type="NCBIfam" id="NF008657">
    <property type="entry name" value="PRK11657.1"/>
    <property type="match status" value="1"/>
</dbReference>
<dbReference type="Pfam" id="PF13098">
    <property type="entry name" value="Thioredoxin_2"/>
    <property type="match status" value="1"/>
</dbReference>
<comment type="similarity">
    <text evidence="1">Belongs to the thioredoxin family. DsbC subfamily.</text>
</comment>
<keyword evidence="1" id="KW-0732">Signal</keyword>
<dbReference type="PANTHER" id="PTHR35272:SF4">
    <property type="entry name" value="THIOL:DISULFIDE INTERCHANGE PROTEIN DSBG"/>
    <property type="match status" value="1"/>
</dbReference>
<protein>
    <recommendedName>
        <fullName evidence="1">Thiol:disulfide interchange protein</fullName>
    </recommendedName>
</protein>
<keyword evidence="1" id="KW-0574">Periplasm</keyword>
<comment type="function">
    <text evidence="1">Required for disulfide bond formation in some periplasmic proteins. Acts by transferring its disulfide bond to other proteins and is reduced in the process.</text>
</comment>
<dbReference type="SUPFAM" id="SSF54423">
    <property type="entry name" value="DsbC/DsbG N-terminal domain-like"/>
    <property type="match status" value="1"/>
</dbReference>
<dbReference type="InterPro" id="IPR033954">
    <property type="entry name" value="DiS-bond_Isoase_DsbC/G"/>
</dbReference>
<evidence type="ECO:0000313" key="3">
    <source>
        <dbReference type="EMBL" id="PKF34852.1"/>
    </source>
</evidence>
<dbReference type="InterPro" id="IPR036249">
    <property type="entry name" value="Thioredoxin-like_sf"/>
</dbReference>
<dbReference type="PANTHER" id="PTHR35272">
    <property type="entry name" value="THIOL:DISULFIDE INTERCHANGE PROTEIN DSBC-RELATED"/>
    <property type="match status" value="1"/>
</dbReference>
<reference evidence="3 4" key="1">
    <citation type="submission" date="2017-12" db="EMBL/GenBank/DDBJ databases">
        <title>Draft Genome sequences of multiple microbial strains isolated from spacecraft associated surfaces.</title>
        <authorList>
            <person name="Seuylemezian A."/>
            <person name="Vaishampayan P."/>
            <person name="Venkateswaran K."/>
        </authorList>
    </citation>
    <scope>NUCLEOTIDE SEQUENCE [LARGE SCALE GENOMIC DNA]</scope>
    <source>
        <strain evidence="3 4">2P01AA</strain>
    </source>
</reference>
<comment type="caution">
    <text evidence="3">The sequence shown here is derived from an EMBL/GenBank/DDBJ whole genome shotgun (WGS) entry which is preliminary data.</text>
</comment>
<gene>
    <name evidence="3" type="ORF">CW311_06725</name>
</gene>
<feature type="domain" description="Thioredoxin-like fold" evidence="2">
    <location>
        <begin position="119"/>
        <end position="232"/>
    </location>
</feature>
<dbReference type="AlphaFoldDB" id="A0A2N0WHF1"/>
<dbReference type="InterPro" id="IPR051470">
    <property type="entry name" value="Thiol:disulfide_interchange"/>
</dbReference>
<keyword evidence="1" id="KW-0676">Redox-active center</keyword>